<evidence type="ECO:0000313" key="2">
    <source>
        <dbReference type="EMBL" id="PQQ16746.1"/>
    </source>
</evidence>
<organism evidence="2 3">
    <name type="scientific">Prunus yedoensis var. nudiflora</name>
    <dbReference type="NCBI Taxonomy" id="2094558"/>
    <lineage>
        <taxon>Eukaryota</taxon>
        <taxon>Viridiplantae</taxon>
        <taxon>Streptophyta</taxon>
        <taxon>Embryophyta</taxon>
        <taxon>Tracheophyta</taxon>
        <taxon>Spermatophyta</taxon>
        <taxon>Magnoliopsida</taxon>
        <taxon>eudicotyledons</taxon>
        <taxon>Gunneridae</taxon>
        <taxon>Pentapetalae</taxon>
        <taxon>rosids</taxon>
        <taxon>fabids</taxon>
        <taxon>Rosales</taxon>
        <taxon>Rosaceae</taxon>
        <taxon>Amygdaloideae</taxon>
        <taxon>Amygdaleae</taxon>
        <taxon>Prunus</taxon>
    </lineage>
</organism>
<dbReference type="Pfam" id="PF00646">
    <property type="entry name" value="F-box"/>
    <property type="match status" value="1"/>
</dbReference>
<dbReference type="Pfam" id="PF07734">
    <property type="entry name" value="FBA_1"/>
    <property type="match status" value="1"/>
</dbReference>
<dbReference type="InterPro" id="IPR001810">
    <property type="entry name" value="F-box_dom"/>
</dbReference>
<dbReference type="Proteomes" id="UP000250321">
    <property type="component" value="Unassembled WGS sequence"/>
</dbReference>
<dbReference type="AlphaFoldDB" id="A0A315AR26"/>
<protein>
    <submittedName>
        <fullName evidence="2">Putative F-box protein</fullName>
    </submittedName>
</protein>
<name>A0A315AR26_PRUYE</name>
<dbReference type="EMBL" id="PJQY01000172">
    <property type="protein sequence ID" value="PQQ16746.1"/>
    <property type="molecule type" value="Genomic_DNA"/>
</dbReference>
<dbReference type="PANTHER" id="PTHR31672">
    <property type="entry name" value="BNACNNG10540D PROTEIN"/>
    <property type="match status" value="1"/>
</dbReference>
<dbReference type="PANTHER" id="PTHR31672:SF13">
    <property type="entry name" value="F-BOX PROTEIN CPR30-LIKE"/>
    <property type="match status" value="1"/>
</dbReference>
<dbReference type="InterPro" id="IPR017451">
    <property type="entry name" value="F-box-assoc_interact_dom"/>
</dbReference>
<dbReference type="STRING" id="2094558.A0A315AR26"/>
<dbReference type="CDD" id="cd22157">
    <property type="entry name" value="F-box_AtFBW1-like"/>
    <property type="match status" value="1"/>
</dbReference>
<dbReference type="PROSITE" id="PS50181">
    <property type="entry name" value="FBOX"/>
    <property type="match status" value="1"/>
</dbReference>
<dbReference type="InterPro" id="IPR006527">
    <property type="entry name" value="F-box-assoc_dom_typ1"/>
</dbReference>
<dbReference type="SMART" id="SM00256">
    <property type="entry name" value="FBOX"/>
    <property type="match status" value="1"/>
</dbReference>
<gene>
    <name evidence="2" type="ORF">Pyn_25497</name>
</gene>
<evidence type="ECO:0000313" key="3">
    <source>
        <dbReference type="Proteomes" id="UP000250321"/>
    </source>
</evidence>
<reference evidence="2 3" key="1">
    <citation type="submission" date="2018-02" db="EMBL/GenBank/DDBJ databases">
        <title>Draft genome of wild Prunus yedoensis var. nudiflora.</title>
        <authorList>
            <person name="Baek S."/>
            <person name="Kim J.-H."/>
            <person name="Choi K."/>
            <person name="Kim G.-B."/>
            <person name="Cho A."/>
            <person name="Jang H."/>
            <person name="Shin C.-H."/>
            <person name="Yu H.-J."/>
            <person name="Mun J.-H."/>
        </authorList>
    </citation>
    <scope>NUCLEOTIDE SEQUENCE [LARGE SCALE GENOMIC DNA]</scope>
    <source>
        <strain evidence="3">cv. Jeju island</strain>
        <tissue evidence="2">Leaf</tissue>
    </source>
</reference>
<feature type="domain" description="F-box" evidence="1">
    <location>
        <begin position="1"/>
        <end position="45"/>
    </location>
</feature>
<sequence length="363" mass="41802">MSVHFPDEIIDKILVRLDPKSLIKFSAVCKSWRSLIKSPTFIHTHLSRTIQPNNQNDSHLLLLVSTKADTGMIYSFRWDNPEFSEYTRLIDRFADNEERSAWYLTVVGTCNGLVCLSLGYNKLRIWNPSVRRFVILPSPISEYIARYAFGYDSRNNDYKVLRTVNLPGQPECYQAEIWSLARGSWKSLGVGSTGRGFLSELIQQPALVNDAVHWVQLNTTKGENGIMWFDMVSESFGETRVPQCVTKMLMLTLRHEGNLALLTWDSASEYHPCSYDIWVMKEYGVEESWTKLFSARHKEFIIRPLCWRNSGEIVFKMFGGGLLSLDVQTEQIKYLTRDGNDCYFLDYYVESLVLLGEANAISY</sequence>
<dbReference type="NCBIfam" id="TIGR01640">
    <property type="entry name" value="F_box_assoc_1"/>
    <property type="match status" value="1"/>
</dbReference>
<dbReference type="SUPFAM" id="SSF81383">
    <property type="entry name" value="F-box domain"/>
    <property type="match status" value="1"/>
</dbReference>
<dbReference type="OrthoDB" id="1166304at2759"/>
<dbReference type="InterPro" id="IPR050796">
    <property type="entry name" value="SCF_F-box_component"/>
</dbReference>
<proteinExistence type="predicted"/>
<dbReference type="InterPro" id="IPR036047">
    <property type="entry name" value="F-box-like_dom_sf"/>
</dbReference>
<evidence type="ECO:0000259" key="1">
    <source>
        <dbReference type="PROSITE" id="PS50181"/>
    </source>
</evidence>
<dbReference type="Gene3D" id="1.20.1280.50">
    <property type="match status" value="1"/>
</dbReference>
<accession>A0A315AR26</accession>
<comment type="caution">
    <text evidence="2">The sequence shown here is derived from an EMBL/GenBank/DDBJ whole genome shotgun (WGS) entry which is preliminary data.</text>
</comment>
<keyword evidence="3" id="KW-1185">Reference proteome</keyword>